<name>A0A150K9V1_HEYCO</name>
<comment type="caution">
    <text evidence="1">The sequence shown here is derived from an EMBL/GenBank/DDBJ whole genome shotgun (WGS) entry which is preliminary data.</text>
</comment>
<gene>
    <name evidence="1" type="ORF">B4099_0105</name>
</gene>
<reference evidence="1 2" key="1">
    <citation type="submission" date="2016-01" db="EMBL/GenBank/DDBJ databases">
        <title>Genome Sequences of Twelve Sporeforming Bacillus Species Isolated from Foods.</title>
        <authorList>
            <person name="Berendsen E.M."/>
            <person name="Wells-Bennik M.H."/>
            <person name="Krawcyk A.O."/>
            <person name="De Jong A."/>
            <person name="Holsappel S."/>
            <person name="Eijlander R.T."/>
            <person name="Kuipers O.P."/>
        </authorList>
    </citation>
    <scope>NUCLEOTIDE SEQUENCE [LARGE SCALE GENOMIC DNA]</scope>
    <source>
        <strain evidence="1 2">B4099</strain>
    </source>
</reference>
<accession>A0A150K9V1</accession>
<evidence type="ECO:0000313" key="1">
    <source>
        <dbReference type="EMBL" id="KYC66141.1"/>
    </source>
</evidence>
<dbReference type="PATRIC" id="fig|1398.25.peg.147"/>
<protein>
    <submittedName>
        <fullName evidence="1">Uncharacterized protein</fullName>
    </submittedName>
</protein>
<proteinExistence type="predicted"/>
<evidence type="ECO:0000313" key="2">
    <source>
        <dbReference type="Proteomes" id="UP000075304"/>
    </source>
</evidence>
<dbReference type="AlphaFoldDB" id="A0A150K9V1"/>
<dbReference type="EMBL" id="LQYI01000083">
    <property type="protein sequence ID" value="KYC66141.1"/>
    <property type="molecule type" value="Genomic_DNA"/>
</dbReference>
<sequence length="53" mass="6011">MQLDVRAPGARHGVLKGMRRKSRPLIFYAGNLDMRKAVSDGIRQPLAIYQKET</sequence>
<dbReference type="Proteomes" id="UP000075304">
    <property type="component" value="Unassembled WGS sequence"/>
</dbReference>
<organism evidence="1 2">
    <name type="scientific">Heyndrickxia coagulans</name>
    <name type="common">Weizmannia coagulans</name>
    <dbReference type="NCBI Taxonomy" id="1398"/>
    <lineage>
        <taxon>Bacteria</taxon>
        <taxon>Bacillati</taxon>
        <taxon>Bacillota</taxon>
        <taxon>Bacilli</taxon>
        <taxon>Bacillales</taxon>
        <taxon>Bacillaceae</taxon>
        <taxon>Heyndrickxia</taxon>
    </lineage>
</organism>